<protein>
    <submittedName>
        <fullName evidence="3">Ubiquitin-like protein</fullName>
    </submittedName>
</protein>
<dbReference type="STRING" id="149040.A0A194X249"/>
<dbReference type="InterPro" id="IPR022617">
    <property type="entry name" value="Rad60/SUMO-like_dom"/>
</dbReference>
<dbReference type="CDD" id="cd01763">
    <property type="entry name" value="Ubl_SUMO_like"/>
    <property type="match status" value="1"/>
</dbReference>
<feature type="domain" description="Ubiquitin-like" evidence="2">
    <location>
        <begin position="28"/>
        <end position="103"/>
    </location>
</feature>
<dbReference type="SUPFAM" id="SSF54236">
    <property type="entry name" value="Ubiquitin-like"/>
    <property type="match status" value="5"/>
</dbReference>
<dbReference type="RefSeq" id="XP_018068272.1">
    <property type="nucleotide sequence ID" value="XM_018205391.1"/>
</dbReference>
<evidence type="ECO:0000256" key="1">
    <source>
        <dbReference type="SAM" id="MobiDB-lite"/>
    </source>
</evidence>
<dbReference type="EMBL" id="KQ947421">
    <property type="protein sequence ID" value="KUJ13917.1"/>
    <property type="molecule type" value="Genomic_DNA"/>
</dbReference>
<sequence>MTTSNASGSPPPDAPKPEETPTTPKQVMSIKIKDQSENETFFRIKPSTNFNKVFKAYAEKRSIELRSIRFLFHGVRVQDFETPEKLEMGEGDEIQAMVEQQGGDGTPAAGAGAGAADTPADQDAPKYLNVKVVDQSRNEVFFKIKMHTPLKKVMDAYCERQSIRREDIRFVLEGERITDNDTPLSKEMEDGDSIEVFREQTGGNGGEEGAQEKPKDEGAKATINIKLMDQNRNDTTYRVKLTTKMEKVMNTFANQQGQLVDSLRFFTPDGKRIIPTDTPESLALEDEDVVDVHLHQEGGAADQEESTKKNMQISVSVKGSISGETFFKANSNTVMKKLMTHYAIQAGKNLDSLSFFNSERYRIREEDTLASLGLENGDFIFVEEAKVNLSVMDRYGAQVGFVMKSKGKMSELMDCYCRHQGQFGLQFWTTGGRQVNPSDTPYSLGLIEGDVLSSSYDLQQVEKHLAETLVIHGTT</sequence>
<dbReference type="KEGG" id="psco:LY89DRAFT_150203"/>
<dbReference type="OrthoDB" id="442921at2759"/>
<dbReference type="AlphaFoldDB" id="A0A194X249"/>
<dbReference type="InterPro" id="IPR000626">
    <property type="entry name" value="Ubiquitin-like_dom"/>
</dbReference>
<keyword evidence="4" id="KW-1185">Reference proteome</keyword>
<dbReference type="Gene3D" id="3.10.20.90">
    <property type="entry name" value="Phosphatidylinositol 3-kinase Catalytic Subunit, Chain A, domain 1"/>
    <property type="match status" value="5"/>
</dbReference>
<dbReference type="InterPro" id="IPR029071">
    <property type="entry name" value="Ubiquitin-like_domsf"/>
</dbReference>
<organism evidence="3 4">
    <name type="scientific">Mollisia scopiformis</name>
    <name type="common">Conifer needle endophyte fungus</name>
    <name type="synonym">Phialocephala scopiformis</name>
    <dbReference type="NCBI Taxonomy" id="149040"/>
    <lineage>
        <taxon>Eukaryota</taxon>
        <taxon>Fungi</taxon>
        <taxon>Dikarya</taxon>
        <taxon>Ascomycota</taxon>
        <taxon>Pezizomycotina</taxon>
        <taxon>Leotiomycetes</taxon>
        <taxon>Helotiales</taxon>
        <taxon>Mollisiaceae</taxon>
        <taxon>Mollisia</taxon>
    </lineage>
</organism>
<feature type="compositionally biased region" description="Low complexity" evidence="1">
    <location>
        <begin position="106"/>
        <end position="122"/>
    </location>
</feature>
<feature type="domain" description="Ubiquitin-like" evidence="2">
    <location>
        <begin position="126"/>
        <end position="203"/>
    </location>
</feature>
<dbReference type="SMART" id="SM00213">
    <property type="entry name" value="UBQ"/>
    <property type="match status" value="4"/>
</dbReference>
<name>A0A194X249_MOLSC</name>
<proteinExistence type="predicted"/>
<feature type="region of interest" description="Disordered" evidence="1">
    <location>
        <begin position="101"/>
        <end position="122"/>
    </location>
</feature>
<feature type="region of interest" description="Disordered" evidence="1">
    <location>
        <begin position="1"/>
        <end position="27"/>
    </location>
</feature>
<reference evidence="3 4" key="1">
    <citation type="submission" date="2015-10" db="EMBL/GenBank/DDBJ databases">
        <title>Full genome of DAOMC 229536 Phialocephala scopiformis, a fungal endophyte of spruce producing the potent anti-insectan compound rugulosin.</title>
        <authorList>
            <consortium name="DOE Joint Genome Institute"/>
            <person name="Walker A.K."/>
            <person name="Frasz S.L."/>
            <person name="Seifert K.A."/>
            <person name="Miller J.D."/>
            <person name="Mondo S.J."/>
            <person name="Labutti K."/>
            <person name="Lipzen A."/>
            <person name="Dockter R."/>
            <person name="Kennedy M."/>
            <person name="Grigoriev I.V."/>
            <person name="Spatafora J.W."/>
        </authorList>
    </citation>
    <scope>NUCLEOTIDE SEQUENCE [LARGE SCALE GENOMIC DNA]</scope>
    <source>
        <strain evidence="3 4">CBS 120377</strain>
    </source>
</reference>
<evidence type="ECO:0000259" key="2">
    <source>
        <dbReference type="PROSITE" id="PS50053"/>
    </source>
</evidence>
<dbReference type="Proteomes" id="UP000070700">
    <property type="component" value="Unassembled WGS sequence"/>
</dbReference>
<dbReference type="PROSITE" id="PS50053">
    <property type="entry name" value="UBIQUITIN_2"/>
    <property type="match status" value="3"/>
</dbReference>
<feature type="region of interest" description="Disordered" evidence="1">
    <location>
        <begin position="198"/>
        <end position="218"/>
    </location>
</feature>
<feature type="domain" description="Ubiquitin-like" evidence="2">
    <location>
        <begin position="221"/>
        <end position="299"/>
    </location>
</feature>
<evidence type="ECO:0000313" key="4">
    <source>
        <dbReference type="Proteomes" id="UP000070700"/>
    </source>
</evidence>
<dbReference type="PANTHER" id="PTHR10562">
    <property type="entry name" value="SMALL UBIQUITIN-RELATED MODIFIER"/>
    <property type="match status" value="1"/>
</dbReference>
<evidence type="ECO:0000313" key="3">
    <source>
        <dbReference type="EMBL" id="KUJ13917.1"/>
    </source>
</evidence>
<accession>A0A194X249</accession>
<dbReference type="InParanoid" id="A0A194X249"/>
<dbReference type="GeneID" id="28815117"/>
<dbReference type="Pfam" id="PF11976">
    <property type="entry name" value="Rad60-SLD"/>
    <property type="match status" value="3"/>
</dbReference>
<gene>
    <name evidence="3" type="ORF">LY89DRAFT_150203</name>
</gene>